<dbReference type="Proteomes" id="UP000824890">
    <property type="component" value="Unassembled WGS sequence"/>
</dbReference>
<proteinExistence type="predicted"/>
<dbReference type="InterPro" id="IPR016169">
    <property type="entry name" value="FAD-bd_PCMH_sub2"/>
</dbReference>
<accession>A0ABQ7Y216</accession>
<organism evidence="1 2">
    <name type="scientific">Brassica napus</name>
    <name type="common">Rape</name>
    <dbReference type="NCBI Taxonomy" id="3708"/>
    <lineage>
        <taxon>Eukaryota</taxon>
        <taxon>Viridiplantae</taxon>
        <taxon>Streptophyta</taxon>
        <taxon>Embryophyta</taxon>
        <taxon>Tracheophyta</taxon>
        <taxon>Spermatophyta</taxon>
        <taxon>Magnoliopsida</taxon>
        <taxon>eudicotyledons</taxon>
        <taxon>Gunneridae</taxon>
        <taxon>Pentapetalae</taxon>
        <taxon>rosids</taxon>
        <taxon>malvids</taxon>
        <taxon>Brassicales</taxon>
        <taxon>Brassicaceae</taxon>
        <taxon>Brassiceae</taxon>
        <taxon>Brassica</taxon>
    </lineage>
</organism>
<evidence type="ECO:0000313" key="2">
    <source>
        <dbReference type="Proteomes" id="UP000824890"/>
    </source>
</evidence>
<keyword evidence="2" id="KW-1185">Reference proteome</keyword>
<dbReference type="EMBL" id="JAGKQM010000018">
    <property type="protein sequence ID" value="KAH0862232.1"/>
    <property type="molecule type" value="Genomic_DNA"/>
</dbReference>
<gene>
    <name evidence="1" type="ORF">HID58_079443</name>
</gene>
<evidence type="ECO:0000313" key="1">
    <source>
        <dbReference type="EMBL" id="KAH0862232.1"/>
    </source>
</evidence>
<reference evidence="1 2" key="1">
    <citation type="submission" date="2021-05" db="EMBL/GenBank/DDBJ databases">
        <title>Genome Assembly of Synthetic Allotetraploid Brassica napus Reveals Homoeologous Exchanges between Subgenomes.</title>
        <authorList>
            <person name="Davis J.T."/>
        </authorList>
    </citation>
    <scope>NUCLEOTIDE SEQUENCE [LARGE SCALE GENOMIC DNA]</scope>
    <source>
        <strain evidence="2">cv. Da-Ae</strain>
        <tissue evidence="1">Seedling</tissue>
    </source>
</reference>
<sequence length="109" mass="11954">MADLFWAINGGGGGSLGVVLAYKINFVEVPKTSPFSESPGRWRRTRLRSFTGGKNYVPWRRIDASDSTKPEITRTGSGPIRLYRDELDPIGAVLDEYPSGYVGDSSSPE</sequence>
<comment type="caution">
    <text evidence="1">The sequence shown here is derived from an EMBL/GenBank/DDBJ whole genome shotgun (WGS) entry which is preliminary data.</text>
</comment>
<protein>
    <submittedName>
        <fullName evidence="1">Uncharacterized protein</fullName>
    </submittedName>
</protein>
<name>A0ABQ7Y216_BRANA</name>
<dbReference type="Gene3D" id="3.30.465.10">
    <property type="match status" value="1"/>
</dbReference>